<dbReference type="Pfam" id="PF20431">
    <property type="entry name" value="E_motif"/>
    <property type="match status" value="1"/>
</dbReference>
<keyword evidence="1" id="KW-0677">Repeat</keyword>
<dbReference type="SUPFAM" id="SSF48452">
    <property type="entry name" value="TPR-like"/>
    <property type="match status" value="1"/>
</dbReference>
<dbReference type="PROSITE" id="PS51375">
    <property type="entry name" value="PPR"/>
    <property type="match status" value="3"/>
</dbReference>
<dbReference type="InterPro" id="IPR046848">
    <property type="entry name" value="E_motif"/>
</dbReference>
<keyword evidence="4" id="KW-1185">Reference proteome</keyword>
<evidence type="ECO:0000256" key="1">
    <source>
        <dbReference type="ARBA" id="ARBA00022737"/>
    </source>
</evidence>
<dbReference type="PANTHER" id="PTHR47926:SF432">
    <property type="entry name" value="(WILD MALAYSIAN BANANA) HYPOTHETICAL PROTEIN"/>
    <property type="match status" value="1"/>
</dbReference>
<reference evidence="3" key="1">
    <citation type="submission" date="2023-12" db="EMBL/GenBank/DDBJ databases">
        <title>Genome assembly of Anisodus tanguticus.</title>
        <authorList>
            <person name="Wang Y.-J."/>
        </authorList>
    </citation>
    <scope>NUCLEOTIDE SEQUENCE</scope>
    <source>
        <strain evidence="3">KB-2021</strain>
        <tissue evidence="3">Leaf</tissue>
    </source>
</reference>
<dbReference type="Pfam" id="PF01535">
    <property type="entry name" value="PPR"/>
    <property type="match status" value="2"/>
</dbReference>
<proteinExistence type="predicted"/>
<accession>A0AAE1T244</accession>
<dbReference type="InterPro" id="IPR046960">
    <property type="entry name" value="PPR_At4g14850-like_plant"/>
</dbReference>
<protein>
    <recommendedName>
        <fullName evidence="5">Pentatricopeptide repeat-containing protein</fullName>
    </recommendedName>
</protein>
<comment type="caution">
    <text evidence="3">The sequence shown here is derived from an EMBL/GenBank/DDBJ whole genome shotgun (WGS) entry which is preliminary data.</text>
</comment>
<dbReference type="AlphaFoldDB" id="A0AAE1T244"/>
<dbReference type="PANTHER" id="PTHR47926">
    <property type="entry name" value="PENTATRICOPEPTIDE REPEAT-CONTAINING PROTEIN"/>
    <property type="match status" value="1"/>
</dbReference>
<dbReference type="FunFam" id="1.25.40.10:FF:000348">
    <property type="entry name" value="Pentatricopeptide repeat-containing protein chloroplastic"/>
    <property type="match status" value="1"/>
</dbReference>
<dbReference type="FunFam" id="1.25.40.10:FF:000242">
    <property type="entry name" value="Pentatricopeptide repeat-containing protein"/>
    <property type="match status" value="1"/>
</dbReference>
<dbReference type="Gene3D" id="1.25.40.10">
    <property type="entry name" value="Tetratricopeptide repeat domain"/>
    <property type="match status" value="3"/>
</dbReference>
<name>A0AAE1T244_9SOLA</name>
<feature type="repeat" description="PPR" evidence="2">
    <location>
        <begin position="379"/>
        <end position="409"/>
    </location>
</feature>
<gene>
    <name evidence="3" type="ORF">RND71_002071</name>
</gene>
<dbReference type="Proteomes" id="UP001291623">
    <property type="component" value="Unassembled WGS sequence"/>
</dbReference>
<dbReference type="EMBL" id="JAVYJV010000001">
    <property type="protein sequence ID" value="KAK4380209.1"/>
    <property type="molecule type" value="Genomic_DNA"/>
</dbReference>
<dbReference type="NCBIfam" id="TIGR00756">
    <property type="entry name" value="PPR"/>
    <property type="match status" value="4"/>
</dbReference>
<dbReference type="GO" id="GO:0009451">
    <property type="term" value="P:RNA modification"/>
    <property type="evidence" value="ECO:0007669"/>
    <property type="project" value="InterPro"/>
</dbReference>
<evidence type="ECO:0000313" key="4">
    <source>
        <dbReference type="Proteomes" id="UP001291623"/>
    </source>
</evidence>
<evidence type="ECO:0000313" key="3">
    <source>
        <dbReference type="EMBL" id="KAK4380209.1"/>
    </source>
</evidence>
<dbReference type="Pfam" id="PF13041">
    <property type="entry name" value="PPR_2"/>
    <property type="match status" value="2"/>
</dbReference>
<sequence length="645" mass="72821">MASMLEAAENPEEMQAIILKFAPSSPEEEEPEIDIEDNANLTIHDHWRMMSSMTSLTFGIFPNYCWNLLFLKSSKKWMQAPNKQMLRSFPRPSSKLVDALLKPNSNYHKSSFELEDSFIALLKKCCNENHIYQTHGFIVHRALDQDNFILSQYFHTCSALGFVNYAYSIFTSKPNPSIYLYNTFISILSRQQHLSKDAIFLYKQARAIGLYHDTYSIPFVLNAVTCLITFRQIHCEAILSGLNNDVHVATSVVRGYSNFGCISDARKVFDEMPNRHLGLWNAMIAGYVKASDMDTAKYLFDDMREKNVVSWTIMIAGYAQGNQFSQAIGAFRKMMSVEVGAKPDEVTMLAVLSACAHLGENELGEWIHSYIIKHRLRRTVSLNNTLIDMYAKSGNVKKAVEVFESMETRSVVTWSTVISALAVNGYGREALNMFSRMEMVGIRPNSVTLIAVLCACSHAGLVEEGRLYFKTIEEKHGISPDIRHYGCMVDLLGRAGHLDEAANMVKTMPFEANAVIWGSLLAAARKQGHVELGEEALQHLTEVEPHNSGNYSLVSNTYAALGRWSEARVARTIMRDTGVKKLPGGSFIKVKNRVYYFYSGDRSHSQCENIFRVLSQLNRVSKTVLHEHWGYEELLDAGNLQGDHL</sequence>
<dbReference type="InterPro" id="IPR011990">
    <property type="entry name" value="TPR-like_helical_dom_sf"/>
</dbReference>
<organism evidence="3 4">
    <name type="scientific">Anisodus tanguticus</name>
    <dbReference type="NCBI Taxonomy" id="243964"/>
    <lineage>
        <taxon>Eukaryota</taxon>
        <taxon>Viridiplantae</taxon>
        <taxon>Streptophyta</taxon>
        <taxon>Embryophyta</taxon>
        <taxon>Tracheophyta</taxon>
        <taxon>Spermatophyta</taxon>
        <taxon>Magnoliopsida</taxon>
        <taxon>eudicotyledons</taxon>
        <taxon>Gunneridae</taxon>
        <taxon>Pentapetalae</taxon>
        <taxon>asterids</taxon>
        <taxon>lamiids</taxon>
        <taxon>Solanales</taxon>
        <taxon>Solanaceae</taxon>
        <taxon>Solanoideae</taxon>
        <taxon>Hyoscyameae</taxon>
        <taxon>Anisodus</taxon>
    </lineage>
</organism>
<dbReference type="GO" id="GO:0003723">
    <property type="term" value="F:RNA binding"/>
    <property type="evidence" value="ECO:0007669"/>
    <property type="project" value="InterPro"/>
</dbReference>
<dbReference type="Pfam" id="PF12854">
    <property type="entry name" value="PPR_1"/>
    <property type="match status" value="1"/>
</dbReference>
<evidence type="ECO:0000256" key="2">
    <source>
        <dbReference type="PROSITE-ProRule" id="PRU00708"/>
    </source>
</evidence>
<dbReference type="InterPro" id="IPR002885">
    <property type="entry name" value="PPR_rpt"/>
</dbReference>
<feature type="repeat" description="PPR" evidence="2">
    <location>
        <begin position="276"/>
        <end position="310"/>
    </location>
</feature>
<evidence type="ECO:0008006" key="5">
    <source>
        <dbReference type="Google" id="ProtNLM"/>
    </source>
</evidence>
<feature type="repeat" description="PPR" evidence="2">
    <location>
        <begin position="410"/>
        <end position="444"/>
    </location>
</feature>